<reference evidence="3 4" key="1">
    <citation type="journal article" date="2014" name="Genome Biol. Evol.">
        <title>The secreted proteins of Achlya hypogyna and Thraustotheca clavata identify the ancestral oomycete secretome and reveal gene acquisitions by horizontal gene transfer.</title>
        <authorList>
            <person name="Misner I."/>
            <person name="Blouin N."/>
            <person name="Leonard G."/>
            <person name="Richards T.A."/>
            <person name="Lane C.E."/>
        </authorList>
    </citation>
    <scope>NUCLEOTIDE SEQUENCE [LARGE SCALE GENOMIC DNA]</scope>
    <source>
        <strain evidence="3 4">ATCC 48635</strain>
    </source>
</reference>
<dbReference type="OrthoDB" id="86557at2759"/>
<feature type="signal peptide" evidence="2">
    <location>
        <begin position="1"/>
        <end position="21"/>
    </location>
</feature>
<dbReference type="Proteomes" id="UP000243579">
    <property type="component" value="Unassembled WGS sequence"/>
</dbReference>
<comment type="caution">
    <text evidence="3">The sequence shown here is derived from an EMBL/GenBank/DDBJ whole genome shotgun (WGS) entry which is preliminary data.</text>
</comment>
<sequence length="211" mass="22937">MHGVMLSLPSTTAAVFPVVAALLAPHTCLTAYAWCFFGGGSGTPGGDPRSGGGGGGLPHRPHAPTYSGPPNLRYFKIDKFTGEPAYPGCSANFTEHLQLLHEAIQRDIVFYNSHWTDNHRFYALLGSLGPVPKAFYTSHKRQWTAANPNFGFYDLVKGIKMRGVVGRILGVNTETKAYDVWVPNLYRVVTSRNVQNIGMPLPKNVCNCAAT</sequence>
<dbReference type="AlphaFoldDB" id="A0A1V9YB26"/>
<name>A0A1V9YB26_ACHHY</name>
<evidence type="ECO:0000313" key="4">
    <source>
        <dbReference type="Proteomes" id="UP000243579"/>
    </source>
</evidence>
<feature type="chain" id="PRO_5012551528" description="Secreted protein" evidence="2">
    <location>
        <begin position="22"/>
        <end position="211"/>
    </location>
</feature>
<protein>
    <recommendedName>
        <fullName evidence="5">Secreted protein</fullName>
    </recommendedName>
</protein>
<evidence type="ECO:0000313" key="3">
    <source>
        <dbReference type="EMBL" id="OQR82930.1"/>
    </source>
</evidence>
<keyword evidence="2" id="KW-0732">Signal</keyword>
<proteinExistence type="predicted"/>
<organism evidence="3 4">
    <name type="scientific">Achlya hypogyna</name>
    <name type="common">Oomycete</name>
    <name type="synonym">Protoachlya hypogyna</name>
    <dbReference type="NCBI Taxonomy" id="1202772"/>
    <lineage>
        <taxon>Eukaryota</taxon>
        <taxon>Sar</taxon>
        <taxon>Stramenopiles</taxon>
        <taxon>Oomycota</taxon>
        <taxon>Saprolegniomycetes</taxon>
        <taxon>Saprolegniales</taxon>
        <taxon>Achlyaceae</taxon>
        <taxon>Achlya</taxon>
    </lineage>
</organism>
<feature type="region of interest" description="Disordered" evidence="1">
    <location>
        <begin position="46"/>
        <end position="68"/>
    </location>
</feature>
<feature type="compositionally biased region" description="Gly residues" evidence="1">
    <location>
        <begin position="46"/>
        <end position="57"/>
    </location>
</feature>
<evidence type="ECO:0008006" key="5">
    <source>
        <dbReference type="Google" id="ProtNLM"/>
    </source>
</evidence>
<evidence type="ECO:0000256" key="1">
    <source>
        <dbReference type="SAM" id="MobiDB-lite"/>
    </source>
</evidence>
<keyword evidence="4" id="KW-1185">Reference proteome</keyword>
<accession>A0A1V9YB26</accession>
<dbReference type="EMBL" id="JNBR01002408">
    <property type="protein sequence ID" value="OQR82930.1"/>
    <property type="molecule type" value="Genomic_DNA"/>
</dbReference>
<gene>
    <name evidence="3" type="ORF">ACHHYP_20765</name>
</gene>
<evidence type="ECO:0000256" key="2">
    <source>
        <dbReference type="SAM" id="SignalP"/>
    </source>
</evidence>